<protein>
    <recommendedName>
        <fullName evidence="2">FHA domain-containing protein</fullName>
    </recommendedName>
</protein>
<reference evidence="3 4" key="1">
    <citation type="journal article" date="2024" name="Nat. Commun.">
        <title>Phylogenomics reveals the evolutionary origins of lichenization in chlorophyte algae.</title>
        <authorList>
            <person name="Puginier C."/>
            <person name="Libourel C."/>
            <person name="Otte J."/>
            <person name="Skaloud P."/>
            <person name="Haon M."/>
            <person name="Grisel S."/>
            <person name="Petersen M."/>
            <person name="Berrin J.G."/>
            <person name="Delaux P.M."/>
            <person name="Dal Grande F."/>
            <person name="Keller J."/>
        </authorList>
    </citation>
    <scope>NUCLEOTIDE SEQUENCE [LARGE SCALE GENOMIC DNA]</scope>
    <source>
        <strain evidence="3 4">SAG 2036</strain>
    </source>
</reference>
<proteinExistence type="predicted"/>
<comment type="caution">
    <text evidence="3">The sequence shown here is derived from an EMBL/GenBank/DDBJ whole genome shotgun (WGS) entry which is preliminary data.</text>
</comment>
<evidence type="ECO:0000256" key="1">
    <source>
        <dbReference type="SAM" id="MobiDB-lite"/>
    </source>
</evidence>
<keyword evidence="4" id="KW-1185">Reference proteome</keyword>
<evidence type="ECO:0000313" key="4">
    <source>
        <dbReference type="Proteomes" id="UP001465755"/>
    </source>
</evidence>
<name>A0AAW1P022_9CHLO</name>
<evidence type="ECO:0000259" key="2">
    <source>
        <dbReference type="PROSITE" id="PS50006"/>
    </source>
</evidence>
<feature type="region of interest" description="Disordered" evidence="1">
    <location>
        <begin position="1"/>
        <end position="20"/>
    </location>
</feature>
<evidence type="ECO:0000313" key="3">
    <source>
        <dbReference type="EMBL" id="KAK9801347.1"/>
    </source>
</evidence>
<dbReference type="Pfam" id="PF00498">
    <property type="entry name" value="FHA"/>
    <property type="match status" value="1"/>
</dbReference>
<organism evidence="3 4">
    <name type="scientific">Symbiochloris irregularis</name>
    <dbReference type="NCBI Taxonomy" id="706552"/>
    <lineage>
        <taxon>Eukaryota</taxon>
        <taxon>Viridiplantae</taxon>
        <taxon>Chlorophyta</taxon>
        <taxon>core chlorophytes</taxon>
        <taxon>Trebouxiophyceae</taxon>
        <taxon>Trebouxiales</taxon>
        <taxon>Trebouxiaceae</taxon>
        <taxon>Symbiochloris</taxon>
    </lineage>
</organism>
<dbReference type="SUPFAM" id="SSF49879">
    <property type="entry name" value="SMAD/FHA domain"/>
    <property type="match status" value="1"/>
</dbReference>
<dbReference type="PROSITE" id="PS50006">
    <property type="entry name" value="FHA_DOMAIN"/>
    <property type="match status" value="1"/>
</dbReference>
<dbReference type="Gene3D" id="2.60.200.20">
    <property type="match status" value="1"/>
</dbReference>
<gene>
    <name evidence="3" type="ORF">WJX73_007704</name>
</gene>
<dbReference type="AlphaFoldDB" id="A0AAW1P022"/>
<sequence>MASDAQAEGTEQQQRTAPDLLELQAVAGPRKVWTLRDIGSSNGTFINGNKLEEEGEAVELKNGDTILFGHDSKVRVQIRPVIYDDLTIQQILELECAREEQQIKARVEQLLSESEQQWQATKARLLTAHLADEP</sequence>
<dbReference type="InterPro" id="IPR008984">
    <property type="entry name" value="SMAD_FHA_dom_sf"/>
</dbReference>
<dbReference type="EMBL" id="JALJOQ010000077">
    <property type="protein sequence ID" value="KAK9801347.1"/>
    <property type="molecule type" value="Genomic_DNA"/>
</dbReference>
<dbReference type="InterPro" id="IPR000253">
    <property type="entry name" value="FHA_dom"/>
</dbReference>
<feature type="domain" description="FHA" evidence="2">
    <location>
        <begin position="33"/>
        <end position="51"/>
    </location>
</feature>
<dbReference type="Proteomes" id="UP001465755">
    <property type="component" value="Unassembled WGS sequence"/>
</dbReference>
<accession>A0AAW1P022</accession>